<comment type="caution">
    <text evidence="1">The sequence shown here is derived from an EMBL/GenBank/DDBJ whole genome shotgun (WGS) entry which is preliminary data.</text>
</comment>
<evidence type="ECO:0000313" key="1">
    <source>
        <dbReference type="EMBL" id="GBP05854.1"/>
    </source>
</evidence>
<sequence length="78" mass="8764">MGQVGWILTGSPMMRKDAKNMIMQERTTHNGGRNVQSCACVKTNEIDRARLVSLSAPVRCRHQRERRAASGRRSTPVL</sequence>
<dbReference type="Proteomes" id="UP000299102">
    <property type="component" value="Unassembled WGS sequence"/>
</dbReference>
<accession>A0A4C1SVD5</accession>
<keyword evidence="2" id="KW-1185">Reference proteome</keyword>
<dbReference type="EMBL" id="BGZK01003955">
    <property type="protein sequence ID" value="GBP05854.1"/>
    <property type="molecule type" value="Genomic_DNA"/>
</dbReference>
<organism evidence="1 2">
    <name type="scientific">Eumeta variegata</name>
    <name type="common">Bagworm moth</name>
    <name type="synonym">Eumeta japonica</name>
    <dbReference type="NCBI Taxonomy" id="151549"/>
    <lineage>
        <taxon>Eukaryota</taxon>
        <taxon>Metazoa</taxon>
        <taxon>Ecdysozoa</taxon>
        <taxon>Arthropoda</taxon>
        <taxon>Hexapoda</taxon>
        <taxon>Insecta</taxon>
        <taxon>Pterygota</taxon>
        <taxon>Neoptera</taxon>
        <taxon>Endopterygota</taxon>
        <taxon>Lepidoptera</taxon>
        <taxon>Glossata</taxon>
        <taxon>Ditrysia</taxon>
        <taxon>Tineoidea</taxon>
        <taxon>Psychidae</taxon>
        <taxon>Oiketicinae</taxon>
        <taxon>Eumeta</taxon>
    </lineage>
</organism>
<evidence type="ECO:0000313" key="2">
    <source>
        <dbReference type="Proteomes" id="UP000299102"/>
    </source>
</evidence>
<proteinExistence type="predicted"/>
<dbReference type="AlphaFoldDB" id="A0A4C1SVD5"/>
<protein>
    <submittedName>
        <fullName evidence="1">Uncharacterized protein</fullName>
    </submittedName>
</protein>
<gene>
    <name evidence="1" type="ORF">EVAR_95637_1</name>
</gene>
<name>A0A4C1SVD5_EUMVA</name>
<reference evidence="1 2" key="1">
    <citation type="journal article" date="2019" name="Commun. Biol.">
        <title>The bagworm genome reveals a unique fibroin gene that provides high tensile strength.</title>
        <authorList>
            <person name="Kono N."/>
            <person name="Nakamura H."/>
            <person name="Ohtoshi R."/>
            <person name="Tomita M."/>
            <person name="Numata K."/>
            <person name="Arakawa K."/>
        </authorList>
    </citation>
    <scope>NUCLEOTIDE SEQUENCE [LARGE SCALE GENOMIC DNA]</scope>
</reference>